<evidence type="ECO:0000256" key="1">
    <source>
        <dbReference type="SAM" id="SignalP"/>
    </source>
</evidence>
<evidence type="ECO:0000313" key="3">
    <source>
        <dbReference type="Proteomes" id="UP000672657"/>
    </source>
</evidence>
<protein>
    <submittedName>
        <fullName evidence="2">Uncharacterized protein</fullName>
    </submittedName>
</protein>
<dbReference type="EMBL" id="CAJPVI010000096">
    <property type="protein sequence ID" value="CAG2160882.1"/>
    <property type="molecule type" value="Genomic_DNA"/>
</dbReference>
<keyword evidence="1" id="KW-0732">Signal</keyword>
<feature type="chain" id="PRO_5045193829" evidence="1">
    <location>
        <begin position="21"/>
        <end position="134"/>
    </location>
</feature>
<dbReference type="RefSeq" id="WP_211958555.1">
    <property type="nucleotide sequence ID" value="NZ_CAJPVI010000096.1"/>
</dbReference>
<gene>
    <name evidence="2" type="ORF">LMG26411_07831</name>
</gene>
<organism evidence="2 3">
    <name type="scientific">Cupriavidus numazuensis</name>
    <dbReference type="NCBI Taxonomy" id="221992"/>
    <lineage>
        <taxon>Bacteria</taxon>
        <taxon>Pseudomonadati</taxon>
        <taxon>Pseudomonadota</taxon>
        <taxon>Betaproteobacteria</taxon>
        <taxon>Burkholderiales</taxon>
        <taxon>Burkholderiaceae</taxon>
        <taxon>Cupriavidus</taxon>
    </lineage>
</organism>
<keyword evidence="3" id="KW-1185">Reference proteome</keyword>
<evidence type="ECO:0000313" key="2">
    <source>
        <dbReference type="EMBL" id="CAG2160882.1"/>
    </source>
</evidence>
<name>A0ABN7QBB3_9BURK</name>
<reference evidence="2 3" key="1">
    <citation type="submission" date="2021-03" db="EMBL/GenBank/DDBJ databases">
        <authorList>
            <person name="Peeters C."/>
        </authorList>
    </citation>
    <scope>NUCLEOTIDE SEQUENCE [LARGE SCALE GENOMIC DNA]</scope>
    <source>
        <strain evidence="2 3">LMG 26411</strain>
    </source>
</reference>
<sequence length="134" mass="14159">MKDRAFLVLATGAAIAAATAAFLPPMQAVAMLSGHTVPGGVAYVAGGLGKDPVDAIRSMQGGYNLRMTFARARTGGYLADIHVRIEDIHGNRVVAAMAPGLLFYARLPDATYRVLSTFGTQEQTRQGACQKFCV</sequence>
<proteinExistence type="predicted"/>
<dbReference type="Proteomes" id="UP000672657">
    <property type="component" value="Unassembled WGS sequence"/>
</dbReference>
<accession>A0ABN7QBB3</accession>
<feature type="signal peptide" evidence="1">
    <location>
        <begin position="1"/>
        <end position="20"/>
    </location>
</feature>
<comment type="caution">
    <text evidence="2">The sequence shown here is derived from an EMBL/GenBank/DDBJ whole genome shotgun (WGS) entry which is preliminary data.</text>
</comment>